<evidence type="ECO:0000313" key="9">
    <source>
        <dbReference type="EMBL" id="SFN98070.1"/>
    </source>
</evidence>
<dbReference type="PIRSF" id="PIRSF000350">
    <property type="entry name" value="Mercury_reductase_MerA"/>
    <property type="match status" value="1"/>
</dbReference>
<dbReference type="STRING" id="226506.SAMN04488519_1037"/>
<evidence type="ECO:0000256" key="6">
    <source>
        <dbReference type="PIRSR" id="PIRSR000350-4"/>
    </source>
</evidence>
<evidence type="ECO:0000256" key="2">
    <source>
        <dbReference type="ARBA" id="ARBA00022630"/>
    </source>
</evidence>
<feature type="binding site" evidence="5">
    <location>
        <position position="267"/>
    </location>
    <ligand>
        <name>NAD(+)</name>
        <dbReference type="ChEBI" id="CHEBI:57540"/>
    </ligand>
</feature>
<reference evidence="10" key="1">
    <citation type="submission" date="2016-10" db="EMBL/GenBank/DDBJ databases">
        <authorList>
            <person name="Varghese N."/>
            <person name="Submissions S."/>
        </authorList>
    </citation>
    <scope>NUCLEOTIDE SEQUENCE [LARGE SCALE GENOMIC DNA]</scope>
    <source>
        <strain evidence="10">DSM 15282</strain>
    </source>
</reference>
<keyword evidence="2" id="KW-0285">Flavoprotein</keyword>
<dbReference type="SUPFAM" id="SSF55424">
    <property type="entry name" value="FAD/NAD-linked reductases, dimerisation (C-terminal) domain"/>
    <property type="match status" value="1"/>
</dbReference>
<dbReference type="Pfam" id="PF02852">
    <property type="entry name" value="Pyr_redox_dim"/>
    <property type="match status" value="1"/>
</dbReference>
<proteinExistence type="inferred from homology"/>
<feature type="binding site" evidence="5">
    <location>
        <position position="308"/>
    </location>
    <ligand>
        <name>FAD</name>
        <dbReference type="ChEBI" id="CHEBI:57692"/>
    </ligand>
</feature>
<dbReference type="Pfam" id="PF07992">
    <property type="entry name" value="Pyr_redox_2"/>
    <property type="match status" value="1"/>
</dbReference>
<feature type="binding site" evidence="5">
    <location>
        <position position="199"/>
    </location>
    <ligand>
        <name>NAD(+)</name>
        <dbReference type="ChEBI" id="CHEBI:57540"/>
    </ligand>
</feature>
<gene>
    <name evidence="9" type="ORF">SAMN04488519_1037</name>
</gene>
<keyword evidence="3 5" id="KW-0274">FAD</keyword>
<feature type="domain" description="FAD/NAD(P)-binding" evidence="8">
    <location>
        <begin position="7"/>
        <end position="320"/>
    </location>
</feature>
<dbReference type="InterPro" id="IPR004099">
    <property type="entry name" value="Pyr_nucl-diS_OxRdtase_dimer"/>
</dbReference>
<keyword evidence="5" id="KW-0547">Nucleotide-binding</keyword>
<dbReference type="InterPro" id="IPR023753">
    <property type="entry name" value="FAD/NAD-binding_dom"/>
</dbReference>
<feature type="binding site" evidence="5">
    <location>
        <position position="117"/>
    </location>
    <ligand>
        <name>FAD</name>
        <dbReference type="ChEBI" id="CHEBI:57692"/>
    </ligand>
</feature>
<evidence type="ECO:0000313" key="10">
    <source>
        <dbReference type="Proteomes" id="UP000199564"/>
    </source>
</evidence>
<keyword evidence="10" id="KW-1185">Reference proteome</keyword>
<keyword evidence="5" id="KW-0520">NAD</keyword>
<feature type="disulfide bond" description="Redox-active" evidence="6">
    <location>
        <begin position="43"/>
        <end position="48"/>
    </location>
</feature>
<keyword evidence="9" id="KW-0670">Pyruvate</keyword>
<comment type="similarity">
    <text evidence="1">Belongs to the class-I pyridine nucleotide-disulfide oxidoreductase family.</text>
</comment>
<dbReference type="GO" id="GO:0050660">
    <property type="term" value="F:flavin adenine dinucleotide binding"/>
    <property type="evidence" value="ECO:0007669"/>
    <property type="project" value="TreeGrafter"/>
</dbReference>
<evidence type="ECO:0000256" key="1">
    <source>
        <dbReference type="ARBA" id="ARBA00007532"/>
    </source>
</evidence>
<dbReference type="PANTHER" id="PTHR43014:SF2">
    <property type="entry name" value="MERCURIC REDUCTASE"/>
    <property type="match status" value="1"/>
</dbReference>
<feature type="binding site" evidence="5">
    <location>
        <begin position="176"/>
        <end position="183"/>
    </location>
    <ligand>
        <name>NAD(+)</name>
        <dbReference type="ChEBI" id="CHEBI:57540"/>
    </ligand>
</feature>
<dbReference type="GO" id="GO:0003955">
    <property type="term" value="F:NAD(P)H dehydrogenase (quinone) activity"/>
    <property type="evidence" value="ECO:0007669"/>
    <property type="project" value="TreeGrafter"/>
</dbReference>
<evidence type="ECO:0000259" key="7">
    <source>
        <dbReference type="Pfam" id="PF02852"/>
    </source>
</evidence>
<dbReference type="Proteomes" id="UP000199564">
    <property type="component" value="Unassembled WGS sequence"/>
</dbReference>
<sequence>MEIQTFDSIIIGSGQAGNPLAFFLAAKGQNVALIEKGKLGGTCVNTGCTPTKTYVASARRAWEVNQASELGISTEKSLAVSLKKIWKKKEKIISSSRNGIQDGIESKDNITLFKGVGKFTGPREVAVGNHRLKAEKIYINVGARPRIIPGFEEVRFFTNESILDLKEVPQHLIIIGGSYIGLEFAQIFRRFGSKVTVCEKGPRIIHREDDDHSEMIQQILEAEGIQFELNANCLSGKNWGDSQVEVQMDCGGKERRIRGSHLLLATGRKPNTESLGLELAGVHQDEHGFISVDDFLKTNKEGIHALGDCNGKGAFTHTAYHDFEIIKDHISGNKKKKVSDRILNYALYVDPPFARAGINKSEAFRSSKKYLHAEMLMKDINRAKEKGETRGKMEVLVEKSTGLIAGAMVCGTGADELIGIFLTAMYGKINYEILMNSVQTHPTVSELIPTLLQSLQPLDV</sequence>
<comment type="cofactor">
    <cofactor evidence="5">
        <name>FAD</name>
        <dbReference type="ChEBI" id="CHEBI:57692"/>
    </cofactor>
    <text evidence="5">Binds 1 FAD per subunit.</text>
</comment>
<dbReference type="PANTHER" id="PTHR43014">
    <property type="entry name" value="MERCURIC REDUCTASE"/>
    <property type="match status" value="1"/>
</dbReference>
<dbReference type="InterPro" id="IPR001100">
    <property type="entry name" value="Pyr_nuc-diS_OxRdtase"/>
</dbReference>
<dbReference type="InterPro" id="IPR036188">
    <property type="entry name" value="FAD/NAD-bd_sf"/>
</dbReference>
<dbReference type="InterPro" id="IPR016156">
    <property type="entry name" value="FAD/NAD-linked_Rdtase_dimer_sf"/>
</dbReference>
<dbReference type="Gene3D" id="3.30.390.30">
    <property type="match status" value="1"/>
</dbReference>
<dbReference type="SUPFAM" id="SSF51905">
    <property type="entry name" value="FAD/NAD(P)-binding domain"/>
    <property type="match status" value="1"/>
</dbReference>
<organism evidence="9 10">
    <name type="scientific">Algoriphagus ornithinivorans</name>
    <dbReference type="NCBI Taxonomy" id="226506"/>
    <lineage>
        <taxon>Bacteria</taxon>
        <taxon>Pseudomonadati</taxon>
        <taxon>Bacteroidota</taxon>
        <taxon>Cytophagia</taxon>
        <taxon>Cytophagales</taxon>
        <taxon>Cyclobacteriaceae</taxon>
        <taxon>Algoriphagus</taxon>
    </lineage>
</organism>
<dbReference type="AlphaFoldDB" id="A0A1I5DFV2"/>
<protein>
    <submittedName>
        <fullName evidence="9">Pyruvate/2-oxoglutarate dehydrogenase complex, dihydrolipoamide dehydrogenase (E3) component</fullName>
    </submittedName>
</protein>
<accession>A0A1I5DFV2</accession>
<dbReference type="EMBL" id="FOVW01000003">
    <property type="protein sequence ID" value="SFN98070.1"/>
    <property type="molecule type" value="Genomic_DNA"/>
</dbReference>
<dbReference type="Gene3D" id="3.50.50.60">
    <property type="entry name" value="FAD/NAD(P)-binding domain"/>
    <property type="match status" value="2"/>
</dbReference>
<evidence type="ECO:0000256" key="4">
    <source>
        <dbReference type="PIRSR" id="PIRSR000350-2"/>
    </source>
</evidence>
<evidence type="ECO:0000256" key="5">
    <source>
        <dbReference type="PIRSR" id="PIRSR000350-3"/>
    </source>
</evidence>
<dbReference type="PRINTS" id="PR00368">
    <property type="entry name" value="FADPNR"/>
</dbReference>
<feature type="domain" description="Pyridine nucleotide-disulphide oxidoreductase dimerisation" evidence="7">
    <location>
        <begin position="346"/>
        <end position="450"/>
    </location>
</feature>
<dbReference type="RefSeq" id="WP_091650995.1">
    <property type="nucleotide sequence ID" value="NZ_FOVW01000003.1"/>
</dbReference>
<feature type="active site" description="Proton acceptor" evidence="4">
    <location>
        <position position="441"/>
    </location>
</feature>
<feature type="binding site" evidence="5">
    <location>
        <position position="52"/>
    </location>
    <ligand>
        <name>FAD</name>
        <dbReference type="ChEBI" id="CHEBI:57692"/>
    </ligand>
</feature>
<evidence type="ECO:0000256" key="3">
    <source>
        <dbReference type="ARBA" id="ARBA00022827"/>
    </source>
</evidence>
<dbReference type="PRINTS" id="PR00411">
    <property type="entry name" value="PNDRDTASEI"/>
</dbReference>
<evidence type="ECO:0000259" key="8">
    <source>
        <dbReference type="Pfam" id="PF07992"/>
    </source>
</evidence>
<name>A0A1I5DFV2_9BACT</name>